<evidence type="ECO:0000313" key="1">
    <source>
        <dbReference type="EMBL" id="VDN35937.1"/>
    </source>
</evidence>
<name>A0A3P7NPJ9_DIBLA</name>
<proteinExistence type="predicted"/>
<feature type="non-terminal residue" evidence="1">
    <location>
        <position position="98"/>
    </location>
</feature>
<organism evidence="1 2">
    <name type="scientific">Dibothriocephalus latus</name>
    <name type="common">Fish tapeworm</name>
    <name type="synonym">Diphyllobothrium latum</name>
    <dbReference type="NCBI Taxonomy" id="60516"/>
    <lineage>
        <taxon>Eukaryota</taxon>
        <taxon>Metazoa</taxon>
        <taxon>Spiralia</taxon>
        <taxon>Lophotrochozoa</taxon>
        <taxon>Platyhelminthes</taxon>
        <taxon>Cestoda</taxon>
        <taxon>Eucestoda</taxon>
        <taxon>Diphyllobothriidea</taxon>
        <taxon>Diphyllobothriidae</taxon>
        <taxon>Dibothriocephalus</taxon>
    </lineage>
</organism>
<protein>
    <recommendedName>
        <fullName evidence="3">Potassium channel domain-containing protein</fullName>
    </recommendedName>
</protein>
<reference evidence="1 2" key="1">
    <citation type="submission" date="2018-11" db="EMBL/GenBank/DDBJ databases">
        <authorList>
            <consortium name="Pathogen Informatics"/>
        </authorList>
    </citation>
    <scope>NUCLEOTIDE SEQUENCE [LARGE SCALE GENOMIC DNA]</scope>
</reference>
<dbReference type="AlphaFoldDB" id="A0A3P7NPJ9"/>
<dbReference type="OrthoDB" id="297496at2759"/>
<evidence type="ECO:0000313" key="2">
    <source>
        <dbReference type="Proteomes" id="UP000281553"/>
    </source>
</evidence>
<dbReference type="EMBL" id="UYRU01087954">
    <property type="protein sequence ID" value="VDN35937.1"/>
    <property type="molecule type" value="Genomic_DNA"/>
</dbReference>
<evidence type="ECO:0008006" key="3">
    <source>
        <dbReference type="Google" id="ProtNLM"/>
    </source>
</evidence>
<keyword evidence="2" id="KW-1185">Reference proteome</keyword>
<accession>A0A3P7NPJ9</accession>
<dbReference type="Gene3D" id="1.10.287.70">
    <property type="match status" value="1"/>
</dbReference>
<gene>
    <name evidence="1" type="ORF">DILT_LOCUS16901</name>
</gene>
<dbReference type="Proteomes" id="UP000281553">
    <property type="component" value="Unassembled WGS sequence"/>
</dbReference>
<sequence length="98" mass="11855">MVCMFYCILGIPLMLIYLGSIGQMLAHSFRFVYMNFCCCRCFRDIKIRRRNRQKFRLLRLQEDLRRHVELQARIRGEMLPTPKASSLHRLKIRALFFV</sequence>